<keyword evidence="1" id="KW-0812">Transmembrane</keyword>
<organism evidence="3 4">
    <name type="scientific">Pseudoduganella lurida</name>
    <dbReference type="NCBI Taxonomy" id="1036180"/>
    <lineage>
        <taxon>Bacteria</taxon>
        <taxon>Pseudomonadati</taxon>
        <taxon>Pseudomonadota</taxon>
        <taxon>Betaproteobacteria</taxon>
        <taxon>Burkholderiales</taxon>
        <taxon>Oxalobacteraceae</taxon>
        <taxon>Telluria group</taxon>
        <taxon>Pseudoduganella</taxon>
    </lineage>
</organism>
<name>A0A562RL95_9BURK</name>
<dbReference type="CDD" id="cd03396">
    <property type="entry name" value="PAP2_like_6"/>
    <property type="match status" value="1"/>
</dbReference>
<evidence type="ECO:0000256" key="1">
    <source>
        <dbReference type="SAM" id="Phobius"/>
    </source>
</evidence>
<keyword evidence="1" id="KW-1133">Transmembrane helix</keyword>
<feature type="transmembrane region" description="Helical" evidence="1">
    <location>
        <begin position="206"/>
        <end position="227"/>
    </location>
</feature>
<proteinExistence type="predicted"/>
<dbReference type="OrthoDB" id="7348799at2"/>
<gene>
    <name evidence="3" type="ORF">IP91_00891</name>
</gene>
<feature type="transmembrane region" description="Helical" evidence="1">
    <location>
        <begin position="16"/>
        <end position="35"/>
    </location>
</feature>
<feature type="transmembrane region" description="Helical" evidence="1">
    <location>
        <begin position="68"/>
        <end position="90"/>
    </location>
</feature>
<dbReference type="InterPro" id="IPR000326">
    <property type="entry name" value="PAP2/HPO"/>
</dbReference>
<dbReference type="InterPro" id="IPR036938">
    <property type="entry name" value="PAP2/HPO_sf"/>
</dbReference>
<evidence type="ECO:0000313" key="4">
    <source>
        <dbReference type="Proteomes" id="UP000318431"/>
    </source>
</evidence>
<protein>
    <submittedName>
        <fullName evidence="3">Membrane-associated PAP2 superfamily phosphatase</fullName>
    </submittedName>
</protein>
<dbReference type="RefSeq" id="WP_145647549.1">
    <property type="nucleotide sequence ID" value="NZ_VLLB01000001.1"/>
</dbReference>
<dbReference type="AlphaFoldDB" id="A0A562RL95"/>
<evidence type="ECO:0000259" key="2">
    <source>
        <dbReference type="Pfam" id="PF01569"/>
    </source>
</evidence>
<comment type="caution">
    <text evidence="3">The sequence shown here is derived from an EMBL/GenBank/DDBJ whole genome shotgun (WGS) entry which is preliminary data.</text>
</comment>
<dbReference type="Proteomes" id="UP000318431">
    <property type="component" value="Unassembled WGS sequence"/>
</dbReference>
<dbReference type="EMBL" id="VLLB01000001">
    <property type="protein sequence ID" value="TWI69818.1"/>
    <property type="molecule type" value="Genomic_DNA"/>
</dbReference>
<feature type="domain" description="Phosphatidic acid phosphatase type 2/haloperoxidase" evidence="2">
    <location>
        <begin position="105"/>
        <end position="227"/>
    </location>
</feature>
<accession>A0A562RL95</accession>
<feature type="transmembrane region" description="Helical" evidence="1">
    <location>
        <begin position="183"/>
        <end position="200"/>
    </location>
</feature>
<dbReference type="SUPFAM" id="SSF48317">
    <property type="entry name" value="Acid phosphatase/Vanadium-dependent haloperoxidase"/>
    <property type="match status" value="1"/>
</dbReference>
<feature type="transmembrane region" description="Helical" evidence="1">
    <location>
        <begin position="159"/>
        <end position="176"/>
    </location>
</feature>
<sequence length="248" mass="27307">MSASQLPVFPFTARRHILLALILGALGILWLGTFTDLDLRLADLLYDPATHLFPWRHAWLTERFGHEFLRRLMTVLALIPMVLAGADLVLRGRLLGRWRPQVGFVALCAIAIPAVTSLLKHASSSHCPWDLARYGGHEPYLRLLDHVPALVEAGKCLPAGHASSALWLVAIGVFWLPHRPGTALRVAGLALLPGVALGWLQQMRGAHFLTHTLWSVWIAVAIAFALLEGLRLWQGRAVPAVRSEPVTP</sequence>
<reference evidence="3 4" key="1">
    <citation type="journal article" date="2015" name="Stand. Genomic Sci.">
        <title>Genomic Encyclopedia of Bacterial and Archaeal Type Strains, Phase III: the genomes of soil and plant-associated and newly described type strains.</title>
        <authorList>
            <person name="Whitman W.B."/>
            <person name="Woyke T."/>
            <person name="Klenk H.P."/>
            <person name="Zhou Y."/>
            <person name="Lilburn T.G."/>
            <person name="Beck B.J."/>
            <person name="De Vos P."/>
            <person name="Vandamme P."/>
            <person name="Eisen J.A."/>
            <person name="Garrity G."/>
            <person name="Hugenholtz P."/>
            <person name="Kyrpides N.C."/>
        </authorList>
    </citation>
    <scope>NUCLEOTIDE SEQUENCE [LARGE SCALE GENOMIC DNA]</scope>
    <source>
        <strain evidence="3 4">CGMCC 1.10822</strain>
    </source>
</reference>
<dbReference type="Pfam" id="PF01569">
    <property type="entry name" value="PAP2"/>
    <property type="match status" value="1"/>
</dbReference>
<evidence type="ECO:0000313" key="3">
    <source>
        <dbReference type="EMBL" id="TWI69818.1"/>
    </source>
</evidence>
<keyword evidence="1" id="KW-0472">Membrane</keyword>
<keyword evidence="4" id="KW-1185">Reference proteome</keyword>
<feature type="transmembrane region" description="Helical" evidence="1">
    <location>
        <begin position="102"/>
        <end position="119"/>
    </location>
</feature>